<feature type="transmembrane region" description="Helical" evidence="3">
    <location>
        <begin position="109"/>
        <end position="132"/>
    </location>
</feature>
<organism evidence="4 5">
    <name type="scientific">Priestia iocasae</name>
    <dbReference type="NCBI Taxonomy" id="2291674"/>
    <lineage>
        <taxon>Bacteria</taxon>
        <taxon>Bacillati</taxon>
        <taxon>Bacillota</taxon>
        <taxon>Bacilli</taxon>
        <taxon>Bacillales</taxon>
        <taxon>Bacillaceae</taxon>
        <taxon>Priestia</taxon>
    </lineage>
</organism>
<gene>
    <name evidence="4" type="ORF">JOC83_001267</name>
</gene>
<dbReference type="PROSITE" id="PS00379">
    <property type="entry name" value="CDP_ALCOHOL_P_TRANSF"/>
    <property type="match status" value="1"/>
</dbReference>
<evidence type="ECO:0000256" key="3">
    <source>
        <dbReference type="SAM" id="Phobius"/>
    </source>
</evidence>
<dbReference type="RefSeq" id="WP_205185431.1">
    <property type="nucleotide sequence ID" value="NZ_JAFBFC010000002.1"/>
</dbReference>
<comment type="similarity">
    <text evidence="2">Belongs to the CDP-alcohol phosphatidyltransferase class-I family.</text>
</comment>
<proteinExistence type="inferred from homology"/>
<evidence type="ECO:0000256" key="2">
    <source>
        <dbReference type="RuleBase" id="RU003750"/>
    </source>
</evidence>
<feature type="transmembrane region" description="Helical" evidence="3">
    <location>
        <begin position="80"/>
        <end position="102"/>
    </location>
</feature>
<keyword evidence="3" id="KW-1133">Transmembrane helix</keyword>
<name>A0ABS2QSJ5_9BACI</name>
<keyword evidence="5" id="KW-1185">Reference proteome</keyword>
<dbReference type="Pfam" id="PF01066">
    <property type="entry name" value="CDP-OH_P_transf"/>
    <property type="match status" value="1"/>
</dbReference>
<dbReference type="Proteomes" id="UP000809829">
    <property type="component" value="Unassembled WGS sequence"/>
</dbReference>
<dbReference type="Gene3D" id="1.20.120.1760">
    <property type="match status" value="1"/>
</dbReference>
<dbReference type="InterPro" id="IPR048254">
    <property type="entry name" value="CDP_ALCOHOL_P_TRANSF_CS"/>
</dbReference>
<dbReference type="EMBL" id="JAFBFC010000002">
    <property type="protein sequence ID" value="MBM7702433.1"/>
    <property type="molecule type" value="Genomic_DNA"/>
</dbReference>
<keyword evidence="3" id="KW-0812">Transmembrane</keyword>
<dbReference type="InterPro" id="IPR000462">
    <property type="entry name" value="CDP-OH_P_trans"/>
</dbReference>
<feature type="transmembrane region" description="Helical" evidence="3">
    <location>
        <begin position="33"/>
        <end position="60"/>
    </location>
</feature>
<accession>A0ABS2QSJ5</accession>
<evidence type="ECO:0000256" key="1">
    <source>
        <dbReference type="ARBA" id="ARBA00022679"/>
    </source>
</evidence>
<protein>
    <submittedName>
        <fullName evidence="4">Phosphatidylglycerophosphate synthase</fullName>
    </submittedName>
</protein>
<keyword evidence="1 2" id="KW-0808">Transferase</keyword>
<evidence type="ECO:0000313" key="4">
    <source>
        <dbReference type="EMBL" id="MBM7702433.1"/>
    </source>
</evidence>
<dbReference type="InterPro" id="IPR043130">
    <property type="entry name" value="CDP-OH_PTrfase_TM_dom"/>
</dbReference>
<sequence>MLDTHARKYIQPVITTTATFCLRMKLTANHVTYIGFFVGICAGLFVYFEQTVVALILLWLSGFLDAVDGTMARKTKPSAWGTFLDIGFDRLVEISIILGLAFRYPDSMWALLLLSVSIIYAMTVFLTVGALAEKSGMKSFYYQTGLGERTEGFILFSFMMTFTSYLTWFTLLFLAVEVFTTFQRIRDAKRILQKIDRIK</sequence>
<feature type="transmembrane region" description="Helical" evidence="3">
    <location>
        <begin position="152"/>
        <end position="176"/>
    </location>
</feature>
<keyword evidence="3" id="KW-0472">Membrane</keyword>
<comment type="caution">
    <text evidence="4">The sequence shown here is derived from an EMBL/GenBank/DDBJ whole genome shotgun (WGS) entry which is preliminary data.</text>
</comment>
<evidence type="ECO:0000313" key="5">
    <source>
        <dbReference type="Proteomes" id="UP000809829"/>
    </source>
</evidence>
<reference evidence="4 5" key="1">
    <citation type="submission" date="2021-01" db="EMBL/GenBank/DDBJ databases">
        <title>Genomic Encyclopedia of Type Strains, Phase IV (KMG-IV): sequencing the most valuable type-strain genomes for metagenomic binning, comparative biology and taxonomic classification.</title>
        <authorList>
            <person name="Goeker M."/>
        </authorList>
    </citation>
    <scope>NUCLEOTIDE SEQUENCE [LARGE SCALE GENOMIC DNA]</scope>
    <source>
        <strain evidence="4 5">DSM 104297</strain>
    </source>
</reference>